<evidence type="ECO:0000256" key="1">
    <source>
        <dbReference type="SAM" id="MobiDB-lite"/>
    </source>
</evidence>
<dbReference type="Proteomes" id="UP000059680">
    <property type="component" value="Chromosome 11"/>
</dbReference>
<dbReference type="AlphaFoldDB" id="A0A0P0Y171"/>
<feature type="non-terminal residue" evidence="2">
    <location>
        <position position="121"/>
    </location>
</feature>
<protein>
    <submittedName>
        <fullName evidence="2">Os11g0291900 protein</fullName>
    </submittedName>
</protein>
<proteinExistence type="predicted"/>
<dbReference type="PaxDb" id="39947-A0A0P0Y171"/>
<feature type="region of interest" description="Disordered" evidence="1">
    <location>
        <begin position="1"/>
        <end position="121"/>
    </location>
</feature>
<accession>A0A0P0Y171</accession>
<reference evidence="2 3" key="3">
    <citation type="journal article" date="2013" name="Rice">
        <title>Improvement of the Oryza sativa Nipponbare reference genome using next generation sequence and optical map data.</title>
        <authorList>
            <person name="Kawahara Y."/>
            <person name="de la Bastide M."/>
            <person name="Hamilton J.P."/>
            <person name="Kanamori H."/>
            <person name="McCombie W.R."/>
            <person name="Ouyang S."/>
            <person name="Schwartz D.C."/>
            <person name="Tanaka T."/>
            <person name="Wu J."/>
            <person name="Zhou S."/>
            <person name="Childs K.L."/>
            <person name="Davidson R.M."/>
            <person name="Lin H."/>
            <person name="Quesada-Ocampo L."/>
            <person name="Vaillancourt B."/>
            <person name="Sakai H."/>
            <person name="Lee S.S."/>
            <person name="Kim J."/>
            <person name="Numa H."/>
            <person name="Itoh T."/>
            <person name="Buell C.R."/>
            <person name="Matsumoto T."/>
        </authorList>
    </citation>
    <scope>NUCLEOTIDE SEQUENCE [LARGE SCALE GENOMIC DNA]</scope>
    <source>
        <strain evidence="3">cv. Nipponbare</strain>
    </source>
</reference>
<evidence type="ECO:0000313" key="3">
    <source>
        <dbReference type="Proteomes" id="UP000059680"/>
    </source>
</evidence>
<organism evidence="2 3">
    <name type="scientific">Oryza sativa subsp. japonica</name>
    <name type="common">Rice</name>
    <dbReference type="NCBI Taxonomy" id="39947"/>
    <lineage>
        <taxon>Eukaryota</taxon>
        <taxon>Viridiplantae</taxon>
        <taxon>Streptophyta</taxon>
        <taxon>Embryophyta</taxon>
        <taxon>Tracheophyta</taxon>
        <taxon>Spermatophyta</taxon>
        <taxon>Magnoliopsida</taxon>
        <taxon>Liliopsida</taxon>
        <taxon>Poales</taxon>
        <taxon>Poaceae</taxon>
        <taxon>BOP clade</taxon>
        <taxon>Oryzoideae</taxon>
        <taxon>Oryzeae</taxon>
        <taxon>Oryzinae</taxon>
        <taxon>Oryza</taxon>
        <taxon>Oryza sativa</taxon>
    </lineage>
</organism>
<keyword evidence="3" id="KW-1185">Reference proteome</keyword>
<reference evidence="2 3" key="2">
    <citation type="journal article" date="2013" name="Plant Cell Physiol.">
        <title>Rice Annotation Project Database (RAP-DB): an integrative and interactive database for rice genomics.</title>
        <authorList>
            <person name="Sakai H."/>
            <person name="Lee S.S."/>
            <person name="Tanaka T."/>
            <person name="Numa H."/>
            <person name="Kim J."/>
            <person name="Kawahara Y."/>
            <person name="Wakimoto H."/>
            <person name="Yang C.C."/>
            <person name="Iwamoto M."/>
            <person name="Abe T."/>
            <person name="Yamada Y."/>
            <person name="Muto A."/>
            <person name="Inokuchi H."/>
            <person name="Ikemura T."/>
            <person name="Matsumoto T."/>
            <person name="Sasaki T."/>
            <person name="Itoh T."/>
        </authorList>
    </citation>
    <scope>NUCLEOTIDE SEQUENCE [LARGE SCALE GENOMIC DNA]</scope>
    <source>
        <strain evidence="3">cv. Nipponbare</strain>
    </source>
</reference>
<gene>
    <name evidence="2" type="ordered locus">Os11g0291900</name>
    <name evidence="2" type="ORF">OSNPB_110291900</name>
</gene>
<dbReference type="InParanoid" id="A0A0P0Y171"/>
<reference evidence="3" key="1">
    <citation type="journal article" date="2005" name="Nature">
        <title>The map-based sequence of the rice genome.</title>
        <authorList>
            <consortium name="International rice genome sequencing project (IRGSP)"/>
            <person name="Matsumoto T."/>
            <person name="Wu J."/>
            <person name="Kanamori H."/>
            <person name="Katayose Y."/>
            <person name="Fujisawa M."/>
            <person name="Namiki N."/>
            <person name="Mizuno H."/>
            <person name="Yamamoto K."/>
            <person name="Antonio B.A."/>
            <person name="Baba T."/>
            <person name="Sakata K."/>
            <person name="Nagamura Y."/>
            <person name="Aoki H."/>
            <person name="Arikawa K."/>
            <person name="Arita K."/>
            <person name="Bito T."/>
            <person name="Chiden Y."/>
            <person name="Fujitsuka N."/>
            <person name="Fukunaka R."/>
            <person name="Hamada M."/>
            <person name="Harada C."/>
            <person name="Hayashi A."/>
            <person name="Hijishita S."/>
            <person name="Honda M."/>
            <person name="Hosokawa S."/>
            <person name="Ichikawa Y."/>
            <person name="Idonuma A."/>
            <person name="Iijima M."/>
            <person name="Ikeda M."/>
            <person name="Ikeno M."/>
            <person name="Ito K."/>
            <person name="Ito S."/>
            <person name="Ito T."/>
            <person name="Ito Y."/>
            <person name="Ito Y."/>
            <person name="Iwabuchi A."/>
            <person name="Kamiya K."/>
            <person name="Karasawa W."/>
            <person name="Kurita K."/>
            <person name="Katagiri S."/>
            <person name="Kikuta A."/>
            <person name="Kobayashi H."/>
            <person name="Kobayashi N."/>
            <person name="Machita K."/>
            <person name="Maehara T."/>
            <person name="Masukawa M."/>
            <person name="Mizubayashi T."/>
            <person name="Mukai Y."/>
            <person name="Nagasaki H."/>
            <person name="Nagata Y."/>
            <person name="Naito S."/>
            <person name="Nakashima M."/>
            <person name="Nakama Y."/>
            <person name="Nakamichi Y."/>
            <person name="Nakamura M."/>
            <person name="Meguro A."/>
            <person name="Negishi M."/>
            <person name="Ohta I."/>
            <person name="Ohta T."/>
            <person name="Okamoto M."/>
            <person name="Ono N."/>
            <person name="Saji S."/>
            <person name="Sakaguchi M."/>
            <person name="Sakai K."/>
            <person name="Shibata M."/>
            <person name="Shimokawa T."/>
            <person name="Song J."/>
            <person name="Takazaki Y."/>
            <person name="Terasawa K."/>
            <person name="Tsugane M."/>
            <person name="Tsuji K."/>
            <person name="Ueda S."/>
            <person name="Waki K."/>
            <person name="Yamagata H."/>
            <person name="Yamamoto M."/>
            <person name="Yamamoto S."/>
            <person name="Yamane H."/>
            <person name="Yoshiki S."/>
            <person name="Yoshihara R."/>
            <person name="Yukawa K."/>
            <person name="Zhong H."/>
            <person name="Yano M."/>
            <person name="Yuan Q."/>
            <person name="Ouyang S."/>
            <person name="Liu J."/>
            <person name="Jones K.M."/>
            <person name="Gansberger K."/>
            <person name="Moffat K."/>
            <person name="Hill J."/>
            <person name="Bera J."/>
            <person name="Fadrosh D."/>
            <person name="Jin S."/>
            <person name="Johri S."/>
            <person name="Kim M."/>
            <person name="Overton L."/>
            <person name="Reardon M."/>
            <person name="Tsitrin T."/>
            <person name="Vuong H."/>
            <person name="Weaver B."/>
            <person name="Ciecko A."/>
            <person name="Tallon L."/>
            <person name="Jackson J."/>
            <person name="Pai G."/>
            <person name="Aken S.V."/>
            <person name="Utterback T."/>
            <person name="Reidmuller S."/>
            <person name="Feldblyum T."/>
            <person name="Hsiao J."/>
            <person name="Zismann V."/>
            <person name="Iobst S."/>
            <person name="de Vazeille A.R."/>
            <person name="Buell C.R."/>
            <person name="Ying K."/>
            <person name="Li Y."/>
            <person name="Lu T."/>
            <person name="Huang Y."/>
            <person name="Zhao Q."/>
            <person name="Feng Q."/>
            <person name="Zhang L."/>
            <person name="Zhu J."/>
            <person name="Weng Q."/>
            <person name="Mu J."/>
            <person name="Lu Y."/>
            <person name="Fan D."/>
            <person name="Liu Y."/>
            <person name="Guan J."/>
            <person name="Zhang Y."/>
            <person name="Yu S."/>
            <person name="Liu X."/>
            <person name="Zhang Y."/>
            <person name="Hong G."/>
            <person name="Han B."/>
            <person name="Choisne N."/>
            <person name="Demange N."/>
            <person name="Orjeda G."/>
            <person name="Samain S."/>
            <person name="Cattolico L."/>
            <person name="Pelletier E."/>
            <person name="Couloux A."/>
            <person name="Segurens B."/>
            <person name="Wincker P."/>
            <person name="D'Hont A."/>
            <person name="Scarpelli C."/>
            <person name="Weissenbach J."/>
            <person name="Salanoubat M."/>
            <person name="Quetier F."/>
            <person name="Yu Y."/>
            <person name="Kim H.R."/>
            <person name="Rambo T."/>
            <person name="Currie J."/>
            <person name="Collura K."/>
            <person name="Luo M."/>
            <person name="Yang T."/>
            <person name="Ammiraju J.S.S."/>
            <person name="Engler F."/>
            <person name="Soderlund C."/>
            <person name="Wing R.A."/>
            <person name="Palmer L.E."/>
            <person name="de la Bastide M."/>
            <person name="Spiegel L."/>
            <person name="Nascimento L."/>
            <person name="Zutavern T."/>
            <person name="O'Shaughnessy A."/>
            <person name="Dike S."/>
            <person name="Dedhia N."/>
            <person name="Preston R."/>
            <person name="Balija V."/>
            <person name="McCombie W.R."/>
            <person name="Chow T."/>
            <person name="Chen H."/>
            <person name="Chung M."/>
            <person name="Chen C."/>
            <person name="Shaw J."/>
            <person name="Wu H."/>
            <person name="Hsiao K."/>
            <person name="Chao Y."/>
            <person name="Chu M."/>
            <person name="Cheng C."/>
            <person name="Hour A."/>
            <person name="Lee P."/>
            <person name="Lin S."/>
            <person name="Lin Y."/>
            <person name="Liou J."/>
            <person name="Liu S."/>
            <person name="Hsing Y."/>
            <person name="Raghuvanshi S."/>
            <person name="Mohanty A."/>
            <person name="Bharti A.K."/>
            <person name="Gaur A."/>
            <person name="Gupta V."/>
            <person name="Kumar D."/>
            <person name="Ravi V."/>
            <person name="Vij S."/>
            <person name="Kapur A."/>
            <person name="Khurana P."/>
            <person name="Khurana P."/>
            <person name="Khurana J.P."/>
            <person name="Tyagi A.K."/>
            <person name="Gaikwad K."/>
            <person name="Singh A."/>
            <person name="Dalal V."/>
            <person name="Srivastava S."/>
            <person name="Dixit A."/>
            <person name="Pal A.K."/>
            <person name="Ghazi I.A."/>
            <person name="Yadav M."/>
            <person name="Pandit A."/>
            <person name="Bhargava A."/>
            <person name="Sureshbabu K."/>
            <person name="Batra K."/>
            <person name="Sharma T.R."/>
            <person name="Mohapatra T."/>
            <person name="Singh N.K."/>
            <person name="Messing J."/>
            <person name="Nelson A.B."/>
            <person name="Fuks G."/>
            <person name="Kavchok S."/>
            <person name="Keizer G."/>
            <person name="Linton E."/>
            <person name="Llaca V."/>
            <person name="Song R."/>
            <person name="Tanyolac B."/>
            <person name="Young S."/>
            <person name="Ho-Il K."/>
            <person name="Hahn J.H."/>
            <person name="Sangsakoo G."/>
            <person name="Vanavichit A."/>
            <person name="de Mattos Luiz.A.T."/>
            <person name="Zimmer P.D."/>
            <person name="Malone G."/>
            <person name="Dellagostin O."/>
            <person name="de Oliveira A.C."/>
            <person name="Bevan M."/>
            <person name="Bancroft I."/>
            <person name="Minx P."/>
            <person name="Cordum H."/>
            <person name="Wilson R."/>
            <person name="Cheng Z."/>
            <person name="Jin W."/>
            <person name="Jiang J."/>
            <person name="Leong S.A."/>
            <person name="Iwama H."/>
            <person name="Gojobori T."/>
            <person name="Itoh T."/>
            <person name="Niimura Y."/>
            <person name="Fujii Y."/>
            <person name="Habara T."/>
            <person name="Sakai H."/>
            <person name="Sato Y."/>
            <person name="Wilson G."/>
            <person name="Kumar K."/>
            <person name="McCouch S."/>
            <person name="Juretic N."/>
            <person name="Hoen D."/>
            <person name="Wright S."/>
            <person name="Bruskiewich R."/>
            <person name="Bureau T."/>
            <person name="Miyao A."/>
            <person name="Hirochika H."/>
            <person name="Nishikawa T."/>
            <person name="Kadowaki K."/>
            <person name="Sugiura M."/>
            <person name="Burr B."/>
            <person name="Sasaki T."/>
        </authorList>
    </citation>
    <scope>NUCLEOTIDE SEQUENCE [LARGE SCALE GENOMIC DNA]</scope>
    <source>
        <strain evidence="3">cv. Nipponbare</strain>
    </source>
</reference>
<sequence length="121" mass="13411">MPWPLHDVGPHQPHPKRRLCLAQHLREPPPDAPRTASTTAPLGHHRASPVHAAPVHAGLPRHSSHGRRTPPVRAAPCTALTPHTRRQSHSRWPPRSSHGRAAPTPRATGRDRCTRRLPCKK</sequence>
<dbReference type="Gramene" id="Os11t0291900-01">
    <property type="protein sequence ID" value="Os11t0291900-01"/>
    <property type="gene ID" value="Os11g0291900"/>
</dbReference>
<dbReference type="EMBL" id="AP014967">
    <property type="protein sequence ID" value="BAT13637.1"/>
    <property type="molecule type" value="Genomic_DNA"/>
</dbReference>
<name>A0A0P0Y171_ORYSJ</name>
<evidence type="ECO:0000313" key="2">
    <source>
        <dbReference type="EMBL" id="BAT13637.1"/>
    </source>
</evidence>